<feature type="domain" description="Transcription regulator PadR N-terminal" evidence="1">
    <location>
        <begin position="10"/>
        <end position="84"/>
    </location>
</feature>
<protein>
    <submittedName>
        <fullName evidence="2">PadR family transcriptional regulator</fullName>
    </submittedName>
</protein>
<dbReference type="RefSeq" id="WP_129894208.1">
    <property type="nucleotide sequence ID" value="NZ_CP035758.1"/>
</dbReference>
<dbReference type="InterPro" id="IPR036390">
    <property type="entry name" value="WH_DNA-bd_sf"/>
</dbReference>
<dbReference type="Gene3D" id="1.10.10.10">
    <property type="entry name" value="Winged helix-like DNA-binding domain superfamily/Winged helix DNA-binding domain"/>
    <property type="match status" value="1"/>
</dbReference>
<dbReference type="KEGG" id="kbs:EPA93_47150"/>
<sequence length="188" mass="21185">MMISLSRLLVLGMLARGQMHGHQIRREAELRDVEQWAGIRPGALYGALHRLEEEGLIQPSHTEQAGRFPARTVYSITAEGRKELGILLEAALQQADFALGPFDVALLVADALPADERRKLIARRMARLSAQLESLVADRQQLKAQGRLGAVEEALMRHAEVHLESELRWHEEVQPLIEQLDQLPQQKE</sequence>
<proteinExistence type="predicted"/>
<dbReference type="EMBL" id="CP035758">
    <property type="protein sequence ID" value="QBD83141.1"/>
    <property type="molecule type" value="Genomic_DNA"/>
</dbReference>
<evidence type="ECO:0000313" key="2">
    <source>
        <dbReference type="EMBL" id="QBD83141.1"/>
    </source>
</evidence>
<dbReference type="Proteomes" id="UP000290365">
    <property type="component" value="Chromosome"/>
</dbReference>
<dbReference type="PANTHER" id="PTHR43252:SF7">
    <property type="entry name" value="TRANSCRIPTIONAL REGULATOR YQJI"/>
    <property type="match status" value="1"/>
</dbReference>
<dbReference type="PANTHER" id="PTHR43252">
    <property type="entry name" value="TRANSCRIPTIONAL REGULATOR YQJI"/>
    <property type="match status" value="1"/>
</dbReference>
<reference evidence="2 3" key="1">
    <citation type="submission" date="2019-01" db="EMBL/GenBank/DDBJ databases">
        <title>Ktedonosporobacter rubrisoli SCAWS-G2.</title>
        <authorList>
            <person name="Huang Y."/>
            <person name="Yan B."/>
        </authorList>
    </citation>
    <scope>NUCLEOTIDE SEQUENCE [LARGE SCALE GENOMIC DNA]</scope>
    <source>
        <strain evidence="2 3">SCAWS-G2</strain>
    </source>
</reference>
<keyword evidence="3" id="KW-1185">Reference proteome</keyword>
<organism evidence="2 3">
    <name type="scientific">Ktedonosporobacter rubrisoli</name>
    <dbReference type="NCBI Taxonomy" id="2509675"/>
    <lineage>
        <taxon>Bacteria</taxon>
        <taxon>Bacillati</taxon>
        <taxon>Chloroflexota</taxon>
        <taxon>Ktedonobacteria</taxon>
        <taxon>Ktedonobacterales</taxon>
        <taxon>Ktedonosporobacteraceae</taxon>
        <taxon>Ktedonosporobacter</taxon>
    </lineage>
</organism>
<dbReference type="SUPFAM" id="SSF46785">
    <property type="entry name" value="Winged helix' DNA-binding domain"/>
    <property type="match status" value="1"/>
</dbReference>
<evidence type="ECO:0000313" key="3">
    <source>
        <dbReference type="Proteomes" id="UP000290365"/>
    </source>
</evidence>
<dbReference type="InterPro" id="IPR036388">
    <property type="entry name" value="WH-like_DNA-bd_sf"/>
</dbReference>
<name>A0A4V0Z0G5_KTERU</name>
<dbReference type="InterPro" id="IPR005149">
    <property type="entry name" value="Tscrpt_reg_PadR_N"/>
</dbReference>
<dbReference type="Pfam" id="PF03551">
    <property type="entry name" value="PadR"/>
    <property type="match status" value="1"/>
</dbReference>
<accession>A0A4V0Z0G5</accession>
<dbReference type="AlphaFoldDB" id="A0A4V0Z0G5"/>
<dbReference type="OrthoDB" id="68816at2"/>
<evidence type="ECO:0000259" key="1">
    <source>
        <dbReference type="Pfam" id="PF03551"/>
    </source>
</evidence>
<gene>
    <name evidence="2" type="ORF">EPA93_47150</name>
</gene>